<gene>
    <name evidence="3" type="ORF">FME351_LOCUS3521</name>
    <name evidence="4" type="ORF">GRG538_LOCUS26300</name>
    <name evidence="6" type="ORF">QYT958_LOCUS21087</name>
    <name evidence="5" type="ORF">TSG867_LOCUS24156</name>
</gene>
<keyword evidence="1" id="KW-0175">Coiled coil</keyword>
<name>A0A817V558_9BILA</name>
<accession>A0A817V558</accession>
<dbReference type="Proteomes" id="UP000663872">
    <property type="component" value="Unassembled WGS sequence"/>
</dbReference>
<dbReference type="Proteomes" id="UP000663848">
    <property type="component" value="Unassembled WGS sequence"/>
</dbReference>
<dbReference type="EMBL" id="CAJOBR010003787">
    <property type="protein sequence ID" value="CAF4752516.1"/>
    <property type="molecule type" value="Genomic_DNA"/>
</dbReference>
<dbReference type="Proteomes" id="UP000663869">
    <property type="component" value="Unassembled WGS sequence"/>
</dbReference>
<dbReference type="Proteomes" id="UP000663862">
    <property type="component" value="Unassembled WGS sequence"/>
</dbReference>
<comment type="caution">
    <text evidence="3">The sequence shown here is derived from an EMBL/GenBank/DDBJ whole genome shotgun (WGS) entry which is preliminary data.</text>
</comment>
<proteinExistence type="predicted"/>
<protein>
    <submittedName>
        <fullName evidence="3">Uncharacterized protein</fullName>
    </submittedName>
</protein>
<evidence type="ECO:0000313" key="7">
    <source>
        <dbReference type="Proteomes" id="UP000663869"/>
    </source>
</evidence>
<dbReference type="EMBL" id="CAJNYU010000205">
    <property type="protein sequence ID" value="CAF3340278.1"/>
    <property type="molecule type" value="Genomic_DNA"/>
</dbReference>
<evidence type="ECO:0000313" key="3">
    <source>
        <dbReference type="EMBL" id="CAF3340278.1"/>
    </source>
</evidence>
<feature type="chain" id="PRO_5036232307" evidence="2">
    <location>
        <begin position="21"/>
        <end position="747"/>
    </location>
</feature>
<dbReference type="EMBL" id="CAJNYT010004569">
    <property type="protein sequence ID" value="CAF3669918.1"/>
    <property type="molecule type" value="Genomic_DNA"/>
</dbReference>
<reference evidence="3" key="1">
    <citation type="submission" date="2021-02" db="EMBL/GenBank/DDBJ databases">
        <authorList>
            <person name="Nowell W R."/>
        </authorList>
    </citation>
    <scope>NUCLEOTIDE SEQUENCE</scope>
</reference>
<evidence type="ECO:0000313" key="4">
    <source>
        <dbReference type="EMBL" id="CAF3669918.1"/>
    </source>
</evidence>
<dbReference type="AlphaFoldDB" id="A0A817V558"/>
<keyword evidence="2" id="KW-0732">Signal</keyword>
<evidence type="ECO:0000256" key="2">
    <source>
        <dbReference type="SAM" id="SignalP"/>
    </source>
</evidence>
<evidence type="ECO:0000313" key="6">
    <source>
        <dbReference type="EMBL" id="CAF4752516.1"/>
    </source>
</evidence>
<evidence type="ECO:0000256" key="1">
    <source>
        <dbReference type="SAM" id="Coils"/>
    </source>
</evidence>
<organism evidence="3 7">
    <name type="scientific">Rotaria socialis</name>
    <dbReference type="NCBI Taxonomy" id="392032"/>
    <lineage>
        <taxon>Eukaryota</taxon>
        <taxon>Metazoa</taxon>
        <taxon>Spiralia</taxon>
        <taxon>Gnathifera</taxon>
        <taxon>Rotifera</taxon>
        <taxon>Eurotatoria</taxon>
        <taxon>Bdelloidea</taxon>
        <taxon>Philodinida</taxon>
        <taxon>Philodinidae</taxon>
        <taxon>Rotaria</taxon>
    </lineage>
</organism>
<evidence type="ECO:0000313" key="5">
    <source>
        <dbReference type="EMBL" id="CAF4543646.1"/>
    </source>
</evidence>
<feature type="coiled-coil region" evidence="1">
    <location>
        <begin position="519"/>
        <end position="574"/>
    </location>
</feature>
<sequence length="747" mass="85023">MLSTLITFGFLIIFLSSASTDSDDIWKVEIGTSSMGRIKYEDGEVVLYQNRLKPTDIFFTPFPRVDPTTSNCLENILSGYIELNLSVELYTSRLVQAVKSYLKQYFSELCAQNVTCDVSLLPMSAVRLVQKGLRTSKTRELYTIDDEWHSNTLLLQAIDFVIYTTNQTACERLRLSIVERCYLSNFEIHYTLHSEKTVERQVEISTEQVTSTDMFNKIHSRFSQSDTVALTGGDFKQLINEVTDKVTMKLRVQEGFDAKIQDPIDLGKLIERQLQFKQVHLEKMNDQVWESLYWTREQTRPDALAKVVNTIIRKNSTDGKHFIYDSQAAKNAQKLHLTQHDIDKFDQLDKFLGTYAHSTASSNSHDSSSKGGLSFGFKGFKFGSSRSGTSQSQSQNSENLNTVTDTLHNLKTDKDHLNSIKTDVLNDTQHTLTRDDVEAYLSELSDHIQIEGELIRPKPIDVHLVKLSTLRVATKLLSHSILVRTRTIVHVLPLRCPSAEKTTAADNITTKYDWLVDDVGELKQTIKNLTNQLDQSRQQMLSYTAKIDNWTKNADEFKSRMEEFQKEIAEKQRHMSSKIFNLSQPASYVTNITRLENHIKELQSTTNQQYSTLQNKVTVLQGAIGSTADADLAQITISLPTILSKLKWDFAQNTNLEQHNSEAVPFAKMEEKFSQVINDLTYIRVRTVYACRVCFQETEGSSQCQGNRNSCSGWSTSPQWTAHYRDDTDGRAGGCAYFWKIECLTGV</sequence>
<dbReference type="EMBL" id="CAJOBQ010002174">
    <property type="protein sequence ID" value="CAF4543646.1"/>
    <property type="molecule type" value="Genomic_DNA"/>
</dbReference>
<feature type="signal peptide" evidence="2">
    <location>
        <begin position="1"/>
        <end position="20"/>
    </location>
</feature>